<reference evidence="1" key="2">
    <citation type="submission" date="2021-04" db="EMBL/GenBank/DDBJ databases">
        <authorList>
            <person name="Gilroy R."/>
        </authorList>
    </citation>
    <scope>NUCLEOTIDE SEQUENCE</scope>
    <source>
        <strain evidence="1">ChiBcec2-3848</strain>
    </source>
</reference>
<evidence type="ECO:0000313" key="1">
    <source>
        <dbReference type="EMBL" id="HJC63715.1"/>
    </source>
</evidence>
<reference evidence="1" key="1">
    <citation type="journal article" date="2021" name="PeerJ">
        <title>Extensive microbial diversity within the chicken gut microbiome revealed by metagenomics and culture.</title>
        <authorList>
            <person name="Gilroy R."/>
            <person name="Ravi A."/>
            <person name="Getino M."/>
            <person name="Pursley I."/>
            <person name="Horton D.L."/>
            <person name="Alikhan N.F."/>
            <person name="Baker D."/>
            <person name="Gharbi K."/>
            <person name="Hall N."/>
            <person name="Watson M."/>
            <person name="Adriaenssens E.M."/>
            <person name="Foster-Nyarko E."/>
            <person name="Jarju S."/>
            <person name="Secka A."/>
            <person name="Antonio M."/>
            <person name="Oren A."/>
            <person name="Chaudhuri R.R."/>
            <person name="La Ragione R."/>
            <person name="Hildebrand F."/>
            <person name="Pallen M.J."/>
        </authorList>
    </citation>
    <scope>NUCLEOTIDE SEQUENCE</scope>
    <source>
        <strain evidence="1">ChiBcec2-3848</strain>
    </source>
</reference>
<protein>
    <submittedName>
        <fullName evidence="1">Uncharacterized protein</fullName>
    </submittedName>
</protein>
<dbReference type="EMBL" id="DWVZ01000117">
    <property type="protein sequence ID" value="HJC63715.1"/>
    <property type="molecule type" value="Genomic_DNA"/>
</dbReference>
<proteinExistence type="predicted"/>
<accession>A0A9D2TAW2</accession>
<sequence>MICPGKPDSQDSEGILRLLGVLLSSEIKSNDKKKLLEQEFQIKMNWTAMEKEVNQMGSLSQGVERKGMKKGILQSIRALMETMDLSVQDAMDALKINEQDRPEYIELLKNEEQNN</sequence>
<comment type="caution">
    <text evidence="1">The sequence shown here is derived from an EMBL/GenBank/DDBJ whole genome shotgun (WGS) entry which is preliminary data.</text>
</comment>
<evidence type="ECO:0000313" key="2">
    <source>
        <dbReference type="Proteomes" id="UP000823886"/>
    </source>
</evidence>
<dbReference type="AlphaFoldDB" id="A0A9D2TAW2"/>
<name>A0A9D2TAW2_9FIRM</name>
<organism evidence="1 2">
    <name type="scientific">Candidatus Blautia merdavium</name>
    <dbReference type="NCBI Taxonomy" id="2838494"/>
    <lineage>
        <taxon>Bacteria</taxon>
        <taxon>Bacillati</taxon>
        <taxon>Bacillota</taxon>
        <taxon>Clostridia</taxon>
        <taxon>Lachnospirales</taxon>
        <taxon>Lachnospiraceae</taxon>
        <taxon>Blautia</taxon>
    </lineage>
</organism>
<gene>
    <name evidence="1" type="ORF">H9753_08870</name>
</gene>
<dbReference type="Proteomes" id="UP000823886">
    <property type="component" value="Unassembled WGS sequence"/>
</dbReference>